<dbReference type="Proteomes" id="UP000203464">
    <property type="component" value="Unassembled WGS sequence"/>
</dbReference>
<proteinExistence type="predicted"/>
<name>A0A238K4B5_9RHOB</name>
<dbReference type="EMBL" id="FXYD01000002">
    <property type="protein sequence ID" value="SMX37719.1"/>
    <property type="molecule type" value="Genomic_DNA"/>
</dbReference>
<keyword evidence="2" id="KW-1185">Reference proteome</keyword>
<sequence length="89" mass="9988">MNHHTAGQDKTINNALLALYRQDEALEHVEALMARRGIPKPKCVHDRPLGYFRHGVTGSQIEVQVDQTNQAAHDNHEQHLNLTSESVGK</sequence>
<organism evidence="1 2">
    <name type="scientific">Octadecabacter ascidiaceicola</name>
    <dbReference type="NCBI Taxonomy" id="1655543"/>
    <lineage>
        <taxon>Bacteria</taxon>
        <taxon>Pseudomonadati</taxon>
        <taxon>Pseudomonadota</taxon>
        <taxon>Alphaproteobacteria</taxon>
        <taxon>Rhodobacterales</taxon>
        <taxon>Roseobacteraceae</taxon>
        <taxon>Octadecabacter</taxon>
    </lineage>
</organism>
<accession>A0A238K4B5</accession>
<evidence type="ECO:0000313" key="2">
    <source>
        <dbReference type="Proteomes" id="UP000203464"/>
    </source>
</evidence>
<evidence type="ECO:0000313" key="1">
    <source>
        <dbReference type="EMBL" id="SMX37719.1"/>
    </source>
</evidence>
<gene>
    <name evidence="1" type="ORF">OCA8868_01542</name>
</gene>
<protein>
    <submittedName>
        <fullName evidence="1">Uncharacterized protein</fullName>
    </submittedName>
</protein>
<dbReference type="AlphaFoldDB" id="A0A238K4B5"/>
<reference evidence="2" key="1">
    <citation type="submission" date="2017-05" db="EMBL/GenBank/DDBJ databases">
        <authorList>
            <person name="Rodrigo-Torres L."/>
            <person name="Arahal R. D."/>
            <person name="Lucena T."/>
        </authorList>
    </citation>
    <scope>NUCLEOTIDE SEQUENCE [LARGE SCALE GENOMIC DNA]</scope>
    <source>
        <strain evidence="2">CECT 8868</strain>
    </source>
</reference>